<dbReference type="GO" id="GO:0016491">
    <property type="term" value="F:oxidoreductase activity"/>
    <property type="evidence" value="ECO:0007669"/>
    <property type="project" value="UniProtKB-KW"/>
</dbReference>
<keyword evidence="1" id="KW-0285">Flavoprotein</keyword>
<feature type="domain" description="FAD/NAD(P)-binding" evidence="4">
    <location>
        <begin position="16"/>
        <end position="306"/>
    </location>
</feature>
<comment type="caution">
    <text evidence="6">The sequence shown here is derived from an EMBL/GenBank/DDBJ whole genome shotgun (WGS) entry which is preliminary data.</text>
</comment>
<organism evidence="6 7">
    <name type="scientific">Sclerotinia nivalis</name>
    <dbReference type="NCBI Taxonomy" id="352851"/>
    <lineage>
        <taxon>Eukaryota</taxon>
        <taxon>Fungi</taxon>
        <taxon>Dikarya</taxon>
        <taxon>Ascomycota</taxon>
        <taxon>Pezizomycotina</taxon>
        <taxon>Leotiomycetes</taxon>
        <taxon>Helotiales</taxon>
        <taxon>Sclerotiniaceae</taxon>
        <taxon>Sclerotinia</taxon>
    </lineage>
</organism>
<dbReference type="PRINTS" id="PR00368">
    <property type="entry name" value="FADPNR"/>
</dbReference>
<protein>
    <recommendedName>
        <fullName evidence="8">Flavin-containing monooxygenase</fullName>
    </recommendedName>
</protein>
<feature type="domain" description="DUF6314" evidence="5">
    <location>
        <begin position="593"/>
        <end position="759"/>
    </location>
</feature>
<dbReference type="AlphaFoldDB" id="A0A9X0AAG0"/>
<evidence type="ECO:0008006" key="8">
    <source>
        <dbReference type="Google" id="ProtNLM"/>
    </source>
</evidence>
<evidence type="ECO:0000256" key="2">
    <source>
        <dbReference type="ARBA" id="ARBA00022827"/>
    </source>
</evidence>
<keyword evidence="2" id="KW-0274">FAD</keyword>
<evidence type="ECO:0000313" key="6">
    <source>
        <dbReference type="EMBL" id="KAJ8059152.1"/>
    </source>
</evidence>
<dbReference type="InterPro" id="IPR023753">
    <property type="entry name" value="FAD/NAD-binding_dom"/>
</dbReference>
<dbReference type="InterPro" id="IPR050346">
    <property type="entry name" value="FMO-like"/>
</dbReference>
<keyword evidence="7" id="KW-1185">Reference proteome</keyword>
<dbReference type="EMBL" id="JAPEIS010000015">
    <property type="protein sequence ID" value="KAJ8059152.1"/>
    <property type="molecule type" value="Genomic_DNA"/>
</dbReference>
<dbReference type="PANTHER" id="PTHR23023">
    <property type="entry name" value="DIMETHYLANILINE MONOOXYGENASE"/>
    <property type="match status" value="1"/>
</dbReference>
<dbReference type="Proteomes" id="UP001152300">
    <property type="component" value="Unassembled WGS sequence"/>
</dbReference>
<dbReference type="Pfam" id="PF07992">
    <property type="entry name" value="Pyr_redox_2"/>
    <property type="match status" value="1"/>
</dbReference>
<evidence type="ECO:0000256" key="3">
    <source>
        <dbReference type="ARBA" id="ARBA00023002"/>
    </source>
</evidence>
<evidence type="ECO:0000256" key="1">
    <source>
        <dbReference type="ARBA" id="ARBA00022630"/>
    </source>
</evidence>
<evidence type="ECO:0000259" key="4">
    <source>
        <dbReference type="Pfam" id="PF07992"/>
    </source>
</evidence>
<gene>
    <name evidence="6" type="ORF">OCU04_012127</name>
</gene>
<name>A0A9X0AAG0_9HELO</name>
<keyword evidence="3" id="KW-0560">Oxidoreductase</keyword>
<evidence type="ECO:0000259" key="5">
    <source>
        <dbReference type="Pfam" id="PF19834"/>
    </source>
</evidence>
<dbReference type="Pfam" id="PF19834">
    <property type="entry name" value="DUF6314"/>
    <property type="match status" value="1"/>
</dbReference>
<reference evidence="6" key="1">
    <citation type="submission" date="2022-11" db="EMBL/GenBank/DDBJ databases">
        <title>Genome Resource of Sclerotinia nivalis Strain SnTB1, a Plant Pathogen Isolated from American Ginseng.</title>
        <authorList>
            <person name="Fan S."/>
        </authorList>
    </citation>
    <scope>NUCLEOTIDE SEQUENCE</scope>
    <source>
        <strain evidence="6">SnTB1</strain>
    </source>
</reference>
<sequence>MRASYTLFKMATRTKTVCVIGGGPSGLVAAKTLTHDHPKGTFDVTVFEQSHRIGGLWPISHDDDGLVNPDMCTNQSRHTVSFSDLAWPASSLACPKAWQVGKYLEDYVKMYPGYSTKTGVKVCKVEPPSGWQTNPATTGKWNVHVQHYESTAFTDSPQVYEFDHVIVATGFFGKPKIPEILTGFPAPVWHSSKLRDVNSLLTGNGKLSSPKGKNIVVVGGQMSGIETAAAVALQVSSSVNSSERLIPNANNYKVYNVVQQPFWVMTLTLPNNPMIDSASPEAEKIPNPAPTFLPLDLVTYNIGRKPPGPLKNSSGHISPEVAKMTNDFMNNYLGTDQSGIGTDHLAITGDVRSEPPRLTASENYVEFVRSGDIKTIRGKVTSADPNQPNAIIIEENGAQQIIDDVAAVILATGFDASPSLNFLPKEILQHLSFDESSSEFPLALNVHSTVSAKIPSLGFVGFYRSPYWGVMEMQARFLGKLWSRDAQAQKALETDDTLDKLLQLRTDPRIAQFPMGDYAYLMESFATAVGIQRQEPTNDPEARTGIVLPSRYLYPHASDAQKEQAALALSTINSTFDSSSRGAFVAKAIFRSLQGTWKLSRSLKSSLSTFPSGTFTGTAKFLPRFPTAPSFDSEYLYIEEGDFVTDTGMTFRASRRYVYRYREDTDTLSVWFVKTDDNLGVDYLFHEMEILVPEAGKEVGGQGKKRMGWRAKSSHLCIADTYDVEYEFRFRGVNVEEWKQEYSVKGPNKDYRIKNDYRR</sequence>
<proteinExistence type="predicted"/>
<dbReference type="SUPFAM" id="SSF51905">
    <property type="entry name" value="FAD/NAD(P)-binding domain"/>
    <property type="match status" value="1"/>
</dbReference>
<dbReference type="OrthoDB" id="66881at2759"/>
<dbReference type="InterPro" id="IPR045632">
    <property type="entry name" value="DUF6314"/>
</dbReference>
<dbReference type="Gene3D" id="3.50.50.60">
    <property type="entry name" value="FAD/NAD(P)-binding domain"/>
    <property type="match status" value="1"/>
</dbReference>
<dbReference type="InterPro" id="IPR036188">
    <property type="entry name" value="FAD/NAD-bd_sf"/>
</dbReference>
<evidence type="ECO:0000313" key="7">
    <source>
        <dbReference type="Proteomes" id="UP001152300"/>
    </source>
</evidence>
<accession>A0A9X0AAG0</accession>